<feature type="transmembrane region" description="Helical" evidence="10">
    <location>
        <begin position="17"/>
        <end position="39"/>
    </location>
</feature>
<keyword evidence="8 10" id="KW-0472">Membrane</keyword>
<protein>
    <recommendedName>
        <fullName evidence="3 10">Photosystem I assembly protein Ycf4</fullName>
    </recommendedName>
</protein>
<dbReference type="GO" id="GO:0009522">
    <property type="term" value="C:photosystem I"/>
    <property type="evidence" value="ECO:0007669"/>
    <property type="project" value="InterPro"/>
</dbReference>
<accession>A0A1C9CGH9</accession>
<sequence length="180" mass="20520">MNVKTDYIAGSRRFSNYWWATTIFVGGLFFFLAGISSYLNTNLFFFTSSSDLLFIPQGIVMTFYGTVAIFISLFLWFTIILNVGGGYNKFDLQKGLIIIFRQGFPGKNRNIYLKYTIDEIQAIKVNIKDGLTPKREILLKTKDKREIPLTRVGEPLILSEVEEKATELAKFLGVIVEGIF</sequence>
<evidence type="ECO:0000256" key="4">
    <source>
        <dbReference type="ARBA" id="ARBA00022531"/>
    </source>
</evidence>
<name>A0A1C9CGH9_9FLOR</name>
<dbReference type="GO" id="GO:0055035">
    <property type="term" value="C:plastid thylakoid membrane"/>
    <property type="evidence" value="ECO:0007669"/>
    <property type="project" value="UniProtKB-SubCell"/>
</dbReference>
<evidence type="ECO:0000256" key="7">
    <source>
        <dbReference type="ARBA" id="ARBA00023078"/>
    </source>
</evidence>
<keyword evidence="5 10" id="KW-0812">Transmembrane</keyword>
<evidence type="ECO:0000256" key="6">
    <source>
        <dbReference type="ARBA" id="ARBA00022989"/>
    </source>
</evidence>
<feature type="transmembrane region" description="Helical" evidence="10">
    <location>
        <begin position="59"/>
        <end position="84"/>
    </location>
</feature>
<dbReference type="AlphaFoldDB" id="A0A1C9CGH9"/>
<evidence type="ECO:0000256" key="9">
    <source>
        <dbReference type="ARBA" id="ARBA00046286"/>
    </source>
</evidence>
<dbReference type="Pfam" id="PF02392">
    <property type="entry name" value="Ycf4"/>
    <property type="match status" value="1"/>
</dbReference>
<dbReference type="EMBL" id="KX284725">
    <property type="protein sequence ID" value="AOM67493.1"/>
    <property type="molecule type" value="Genomic_DNA"/>
</dbReference>
<dbReference type="NCBIfam" id="NF002712">
    <property type="entry name" value="PRK02542.1"/>
    <property type="match status" value="1"/>
</dbReference>
<geneLocation type="plastid" evidence="11"/>
<dbReference type="PANTHER" id="PTHR33288:SF4">
    <property type="entry name" value="PHOTOSYSTEM I ASSEMBLY PROTEIN YCF4"/>
    <property type="match status" value="1"/>
</dbReference>
<proteinExistence type="inferred from homology"/>
<evidence type="ECO:0000256" key="1">
    <source>
        <dbReference type="ARBA" id="ARBA00002862"/>
    </source>
</evidence>
<keyword evidence="6 10" id="KW-1133">Transmembrane helix</keyword>
<keyword evidence="11" id="KW-0934">Plastid</keyword>
<dbReference type="RefSeq" id="YP_009297759.1">
    <property type="nucleotide sequence ID" value="NC_031178.1"/>
</dbReference>
<dbReference type="HAMAP" id="MF_00437">
    <property type="entry name" value="Ycf4"/>
    <property type="match status" value="1"/>
</dbReference>
<dbReference type="PANTHER" id="PTHR33288">
    <property type="match status" value="1"/>
</dbReference>
<dbReference type="InterPro" id="IPR003359">
    <property type="entry name" value="PSI_Ycf4_assembly"/>
</dbReference>
<evidence type="ECO:0000256" key="2">
    <source>
        <dbReference type="ARBA" id="ARBA00008198"/>
    </source>
</evidence>
<evidence type="ECO:0000256" key="3">
    <source>
        <dbReference type="ARBA" id="ARBA00015395"/>
    </source>
</evidence>
<evidence type="ECO:0000256" key="8">
    <source>
        <dbReference type="ARBA" id="ARBA00023136"/>
    </source>
</evidence>
<keyword evidence="7 10" id="KW-0793">Thylakoid</keyword>
<evidence type="ECO:0000313" key="11">
    <source>
        <dbReference type="EMBL" id="AOM67493.1"/>
    </source>
</evidence>
<dbReference type="GeneID" id="29056920"/>
<evidence type="ECO:0000256" key="5">
    <source>
        <dbReference type="ARBA" id="ARBA00022692"/>
    </source>
</evidence>
<reference evidence="11" key="1">
    <citation type="journal article" date="2018" name="PLoS ONE">
        <title>Plastid genome analysis of three Nemaliophycidae red algal species suggests environmental adaptation for iron limited habitats.</title>
        <authorList>
            <person name="Cho C.H."/>
            <person name="Choi J.W."/>
            <person name="Lam D.W."/>
            <person name="Kim K.M."/>
            <person name="Yoon H.S."/>
        </authorList>
    </citation>
    <scope>NUCLEOTIDE SEQUENCE</scope>
</reference>
<dbReference type="GO" id="GO:0015979">
    <property type="term" value="P:photosynthesis"/>
    <property type="evidence" value="ECO:0007669"/>
    <property type="project" value="UniProtKB-UniRule"/>
</dbReference>
<gene>
    <name evidence="10 11" type="primary">ycf4</name>
    <name evidence="11" type="ORF">Kuma_059</name>
</gene>
<organism evidence="11">
    <name type="scientific">Kumanoa americana</name>
    <dbReference type="NCBI Taxonomy" id="1196377"/>
    <lineage>
        <taxon>Eukaryota</taxon>
        <taxon>Rhodophyta</taxon>
        <taxon>Florideophyceae</taxon>
        <taxon>Nemaliophycidae</taxon>
        <taxon>Batrachospermales</taxon>
        <taxon>Batrachospermaceae</taxon>
        <taxon>Kumanoa</taxon>
    </lineage>
</organism>
<comment type="function">
    <text evidence="1 10">Seems to be required for the assembly of the photosystem I complex.</text>
</comment>
<comment type="subcellular location">
    <subcellularLocation>
        <location evidence="10">Cellular thylakoid membrane</location>
        <topology evidence="10">Multi-pass membrane protein</topology>
    </subcellularLocation>
    <subcellularLocation>
        <location evidence="9">Plastid thylakoid membrane</location>
        <topology evidence="9">Multi-pass membrane protein</topology>
    </subcellularLocation>
</comment>
<evidence type="ECO:0000256" key="10">
    <source>
        <dbReference type="HAMAP-Rule" id="MF_00437"/>
    </source>
</evidence>
<comment type="similarity">
    <text evidence="2 10">Belongs to the Ycf4 family.</text>
</comment>
<keyword evidence="4 10" id="KW-0602">Photosynthesis</keyword>